<comment type="similarity">
    <text evidence="1">Belongs to the SMC family. SMC5 subfamily.</text>
</comment>
<evidence type="ECO:0000256" key="3">
    <source>
        <dbReference type="ARBA" id="ARBA00023054"/>
    </source>
</evidence>
<dbReference type="Gene3D" id="3.40.50.300">
    <property type="entry name" value="P-loop containing nucleotide triphosphate hydrolases"/>
    <property type="match status" value="2"/>
</dbReference>
<feature type="coiled-coil region" evidence="4">
    <location>
        <begin position="923"/>
        <end position="960"/>
    </location>
</feature>
<evidence type="ECO:0000259" key="6">
    <source>
        <dbReference type="Pfam" id="PF02463"/>
    </source>
</evidence>
<dbReference type="GO" id="GO:0030915">
    <property type="term" value="C:Smc5-Smc6 complex"/>
    <property type="evidence" value="ECO:0007669"/>
    <property type="project" value="TreeGrafter"/>
</dbReference>
<dbReference type="STRING" id="106004.A0A1Y2DPE6"/>
<dbReference type="OrthoDB" id="10254973at2759"/>
<feature type="coiled-coil region" evidence="4">
    <location>
        <begin position="318"/>
        <end position="401"/>
    </location>
</feature>
<accession>A0A1Y2DPE6</accession>
<comment type="caution">
    <text evidence="7">The sequence shown here is derived from an EMBL/GenBank/DDBJ whole genome shotgun (WGS) entry which is preliminary data.</text>
</comment>
<dbReference type="AlphaFoldDB" id="A0A1Y2DPE6"/>
<name>A0A1Y2DPE6_9BASI</name>
<dbReference type="PANTHER" id="PTHR45916">
    <property type="entry name" value="STRUCTURAL MAINTENANCE OF CHROMOSOMES PROTEIN 5"/>
    <property type="match status" value="1"/>
</dbReference>
<dbReference type="GO" id="GO:0000724">
    <property type="term" value="P:double-strand break repair via homologous recombination"/>
    <property type="evidence" value="ECO:0007669"/>
    <property type="project" value="TreeGrafter"/>
</dbReference>
<organism evidence="7 8">
    <name type="scientific">Leucosporidium creatinivorum</name>
    <dbReference type="NCBI Taxonomy" id="106004"/>
    <lineage>
        <taxon>Eukaryota</taxon>
        <taxon>Fungi</taxon>
        <taxon>Dikarya</taxon>
        <taxon>Basidiomycota</taxon>
        <taxon>Pucciniomycotina</taxon>
        <taxon>Microbotryomycetes</taxon>
        <taxon>Leucosporidiales</taxon>
        <taxon>Leucosporidium</taxon>
    </lineage>
</organism>
<keyword evidence="7" id="KW-0378">Hydrolase</keyword>
<dbReference type="FunCoup" id="A0A1Y2DPE6">
    <property type="interactions" value="774"/>
</dbReference>
<dbReference type="Proteomes" id="UP000193467">
    <property type="component" value="Unassembled WGS sequence"/>
</dbReference>
<keyword evidence="8" id="KW-1185">Reference proteome</keyword>
<dbReference type="Pfam" id="PF02463">
    <property type="entry name" value="SMC_N"/>
    <property type="match status" value="1"/>
</dbReference>
<evidence type="ECO:0000256" key="4">
    <source>
        <dbReference type="SAM" id="Coils"/>
    </source>
</evidence>
<dbReference type="InterPro" id="IPR003395">
    <property type="entry name" value="RecF/RecN/SMC_N"/>
</dbReference>
<evidence type="ECO:0000256" key="2">
    <source>
        <dbReference type="ARBA" id="ARBA00018687"/>
    </source>
</evidence>
<protein>
    <recommendedName>
        <fullName evidence="2">Structural maintenance of chromosomes protein 5</fullName>
    </recommendedName>
</protein>
<feature type="domain" description="RecF/RecN/SMC N-terminal" evidence="6">
    <location>
        <begin position="86"/>
        <end position="1072"/>
    </location>
</feature>
<dbReference type="PANTHER" id="PTHR45916:SF1">
    <property type="entry name" value="STRUCTURAL MAINTENANCE OF CHROMOSOMES PROTEIN 5"/>
    <property type="match status" value="1"/>
</dbReference>
<gene>
    <name evidence="7" type="ORF">BCR35DRAFT_309080</name>
</gene>
<evidence type="ECO:0000256" key="5">
    <source>
        <dbReference type="SAM" id="MobiDB-lite"/>
    </source>
</evidence>
<dbReference type="SUPFAM" id="SSF52540">
    <property type="entry name" value="P-loop containing nucleoside triphosphate hydrolases"/>
    <property type="match status" value="1"/>
</dbReference>
<evidence type="ECO:0000313" key="7">
    <source>
        <dbReference type="EMBL" id="ORY61173.1"/>
    </source>
</evidence>
<dbReference type="InParanoid" id="A0A1Y2DPE6"/>
<sequence length="1133" mass="128432">MVDRKIKPEPSGSGNKPPGRQAPASESPENEDSPRGRKRARREQDDDDEEDDEADEKPVPMDEDEEDEVEKDGLIRDKDGYVMGSITRIACKNFVTYNHVEFNPGPALNMLIGPNGTGKSTIACAIAIGLGFPPKVLGRSTKLSAFVKTDATDETWIEIELKGRPGKKNLIVRRYIYKDSEKSKFTLDGDEANATAVAEKMKELNVQVSNLCTFLPQDRVASFSAMTHSELLVETQKAAGDRNLSHWHKTLIEHQKQQKSLQSDLDLVAERLKRRETKQAESEKDVRKAEQRIKIEHELAVLAILIQFAAYDDAHGQWLEAKQNKNQANEELKELQAANRPFEESQQALKGIVEHFNSIKDTASTKGRKLEREIKKVQDSLEKVEDETSRTREKYESVKKDEQDRHKVIAQLEKQVAQLETKVSAKLEPVDYAPIQAEITAKSSEKADIVARLTNNQADSEAVNRELRNIVKQEGADANRLAQLNNVKIQREQDTQRWESDTWKGVQWMRQNKDRFKSPVYEPARLNVFAKTQDRHIVNLVEGPISLTAFKTFLFENREDYDLMMREVNDRGLARINGAQIDIGMSLANYPNAMNTEQLNKIGFDCFPIDHLDGPDAVLAWLAKEHNLNKIPLQIRARPLDQRIVDNLPGLKIYYTPEGSFSIKRSQYGARNVQTEQRSLQPAKILLGGLDTSKVAELEKSMATHKAAKDELRRKNADILAIDNDLQNRIEVLDAERQDLIKRKEKMAEPFKLMEKHKVALQSKRSTLEKEKKKPSAETKRKALLDDLRKFSSKRVSLALQHKELAFKLSQVQVSGVAVHLRHLQAESDLRAMSSSALEKDQEIRDKQAELEEIAARTSQLYHKAKRIMEEAGEADRNAEEDVRTEVAAYRDANDLNMEELSARHSASEAQLALTAPIQASVLEAHEKRKKEIAALRKEVEEADEKLENSTTTLNRVRESWLPRLEALISKISNKFKEAFDALGLLGEIQLGKHDDYAQWGIEILVSFRDKEPLKVLTSHRQSGGERALTTVMYLMSLAELAQAPFALVDEINQGMDQRVERNVHNALVKTTCKDDVGQYFLLTPKLLPDLQYHPLMKVLVIQAGTWLPDKLSLADIVKRKLKRKALAGPVEA</sequence>
<dbReference type="GO" id="GO:0005634">
    <property type="term" value="C:nucleus"/>
    <property type="evidence" value="ECO:0007669"/>
    <property type="project" value="TreeGrafter"/>
</dbReference>
<dbReference type="GO" id="GO:0003697">
    <property type="term" value="F:single-stranded DNA binding"/>
    <property type="evidence" value="ECO:0007669"/>
    <property type="project" value="TreeGrafter"/>
</dbReference>
<keyword evidence="3 4" id="KW-0175">Coiled coil</keyword>
<feature type="region of interest" description="Disordered" evidence="5">
    <location>
        <begin position="1"/>
        <end position="76"/>
    </location>
</feature>
<dbReference type="EMBL" id="MCGR01000072">
    <property type="protein sequence ID" value="ORY61173.1"/>
    <property type="molecule type" value="Genomic_DNA"/>
</dbReference>
<dbReference type="GO" id="GO:0016787">
    <property type="term" value="F:hydrolase activity"/>
    <property type="evidence" value="ECO:0007669"/>
    <property type="project" value="UniProtKB-KW"/>
</dbReference>
<reference evidence="7 8" key="1">
    <citation type="submission" date="2016-07" db="EMBL/GenBank/DDBJ databases">
        <title>Pervasive Adenine N6-methylation of Active Genes in Fungi.</title>
        <authorList>
            <consortium name="DOE Joint Genome Institute"/>
            <person name="Mondo S.J."/>
            <person name="Dannebaum R.O."/>
            <person name="Kuo R.C."/>
            <person name="Labutti K."/>
            <person name="Haridas S."/>
            <person name="Kuo A."/>
            <person name="Salamov A."/>
            <person name="Ahrendt S.R."/>
            <person name="Lipzen A."/>
            <person name="Sullivan W."/>
            <person name="Andreopoulos W.B."/>
            <person name="Clum A."/>
            <person name="Lindquist E."/>
            <person name="Daum C."/>
            <person name="Ramamoorthy G.K."/>
            <person name="Gryganskyi A."/>
            <person name="Culley D."/>
            <person name="Magnuson J.K."/>
            <person name="James T.Y."/>
            <person name="O'Malley M.A."/>
            <person name="Stajich J.E."/>
            <person name="Spatafora J.W."/>
            <person name="Visel A."/>
            <person name="Grigoriev I.V."/>
        </authorList>
    </citation>
    <scope>NUCLEOTIDE SEQUENCE [LARGE SCALE GENOMIC DNA]</scope>
    <source>
        <strain evidence="7 8">62-1032</strain>
    </source>
</reference>
<feature type="coiled-coil region" evidence="4">
    <location>
        <begin position="695"/>
        <end position="774"/>
    </location>
</feature>
<dbReference type="InterPro" id="IPR027417">
    <property type="entry name" value="P-loop_NTPase"/>
</dbReference>
<evidence type="ECO:0000313" key="8">
    <source>
        <dbReference type="Proteomes" id="UP000193467"/>
    </source>
</evidence>
<feature type="compositionally biased region" description="Acidic residues" evidence="5">
    <location>
        <begin position="45"/>
        <end position="70"/>
    </location>
</feature>
<evidence type="ECO:0000256" key="1">
    <source>
        <dbReference type="ARBA" id="ARBA00010171"/>
    </source>
</evidence>
<proteinExistence type="inferred from homology"/>